<dbReference type="AlphaFoldDB" id="A0AAD5QQ46"/>
<reference evidence="2" key="1">
    <citation type="submission" date="2021-06" db="EMBL/GenBank/DDBJ databases">
        <title>Parelaphostrongylus tenuis whole genome reference sequence.</title>
        <authorList>
            <person name="Garwood T.J."/>
            <person name="Larsen P.A."/>
            <person name="Fountain-Jones N.M."/>
            <person name="Garbe J.R."/>
            <person name="Macchietto M.G."/>
            <person name="Kania S.A."/>
            <person name="Gerhold R.W."/>
            <person name="Richards J.E."/>
            <person name="Wolf T.M."/>
        </authorList>
    </citation>
    <scope>NUCLEOTIDE SEQUENCE</scope>
    <source>
        <strain evidence="2">MNPRO001-30</strain>
        <tissue evidence="2">Meninges</tissue>
    </source>
</reference>
<proteinExistence type="predicted"/>
<feature type="region of interest" description="Disordered" evidence="1">
    <location>
        <begin position="31"/>
        <end position="55"/>
    </location>
</feature>
<name>A0AAD5QQ46_PARTN</name>
<sequence>MDAIGAHRMHCANKERITFNEFKEAVYVRYPKDDTPPTMKADPRNGFTRRPSPVL</sequence>
<dbReference type="EMBL" id="JAHQIW010003148">
    <property type="protein sequence ID" value="KAJ1357475.1"/>
    <property type="molecule type" value="Genomic_DNA"/>
</dbReference>
<gene>
    <name evidence="2" type="ORF">KIN20_015635</name>
</gene>
<evidence type="ECO:0000256" key="1">
    <source>
        <dbReference type="SAM" id="MobiDB-lite"/>
    </source>
</evidence>
<evidence type="ECO:0000313" key="3">
    <source>
        <dbReference type="Proteomes" id="UP001196413"/>
    </source>
</evidence>
<keyword evidence="3" id="KW-1185">Reference proteome</keyword>
<organism evidence="2 3">
    <name type="scientific">Parelaphostrongylus tenuis</name>
    <name type="common">Meningeal worm</name>
    <dbReference type="NCBI Taxonomy" id="148309"/>
    <lineage>
        <taxon>Eukaryota</taxon>
        <taxon>Metazoa</taxon>
        <taxon>Ecdysozoa</taxon>
        <taxon>Nematoda</taxon>
        <taxon>Chromadorea</taxon>
        <taxon>Rhabditida</taxon>
        <taxon>Rhabditina</taxon>
        <taxon>Rhabditomorpha</taxon>
        <taxon>Strongyloidea</taxon>
        <taxon>Metastrongylidae</taxon>
        <taxon>Parelaphostrongylus</taxon>
    </lineage>
</organism>
<protein>
    <submittedName>
        <fullName evidence="2">Uncharacterized protein</fullName>
    </submittedName>
</protein>
<evidence type="ECO:0000313" key="2">
    <source>
        <dbReference type="EMBL" id="KAJ1357475.1"/>
    </source>
</evidence>
<dbReference type="Proteomes" id="UP001196413">
    <property type="component" value="Unassembled WGS sequence"/>
</dbReference>
<comment type="caution">
    <text evidence="2">The sequence shown here is derived from an EMBL/GenBank/DDBJ whole genome shotgun (WGS) entry which is preliminary data.</text>
</comment>
<accession>A0AAD5QQ46</accession>